<evidence type="ECO:0000313" key="4">
    <source>
        <dbReference type="EMBL" id="WOV86621.1"/>
    </source>
</evidence>
<keyword evidence="5" id="KW-1185">Reference proteome</keyword>
<dbReference type="Pfam" id="PF01370">
    <property type="entry name" value="Epimerase"/>
    <property type="match status" value="1"/>
</dbReference>
<dbReference type="RefSeq" id="WP_317965981.1">
    <property type="nucleotide sequence ID" value="NZ_CP129118.1"/>
</dbReference>
<dbReference type="EMBL" id="CP129118">
    <property type="protein sequence ID" value="WOV86621.1"/>
    <property type="molecule type" value="Genomic_DNA"/>
</dbReference>
<dbReference type="SUPFAM" id="SSF51735">
    <property type="entry name" value="NAD(P)-binding Rossmann-fold domains"/>
    <property type="match status" value="1"/>
</dbReference>
<evidence type="ECO:0000313" key="5">
    <source>
        <dbReference type="Proteomes" id="UP001303902"/>
    </source>
</evidence>
<feature type="domain" description="DUF1731" evidence="3">
    <location>
        <begin position="251"/>
        <end position="297"/>
    </location>
</feature>
<dbReference type="PANTHER" id="PTHR11092:SF0">
    <property type="entry name" value="EPIMERASE FAMILY PROTEIN SDR39U1"/>
    <property type="match status" value="1"/>
</dbReference>
<dbReference type="InterPro" id="IPR013549">
    <property type="entry name" value="DUF1731"/>
</dbReference>
<gene>
    <name evidence="4" type="ORF">QWT69_12085</name>
</gene>
<dbReference type="InterPro" id="IPR001509">
    <property type="entry name" value="Epimerase_deHydtase"/>
</dbReference>
<dbReference type="CDD" id="cd05242">
    <property type="entry name" value="SDR_a8"/>
    <property type="match status" value="1"/>
</dbReference>
<protein>
    <submittedName>
        <fullName evidence="4">TIGR01777 family oxidoreductase</fullName>
    </submittedName>
</protein>
<sequence>MRVVLAGGSGFVGQKITELLLKEGHEVVILSRKEKPAEPGVQYVTWLTEGSAPEESIGSADAFINLAGVSINDGRWTKEHQKQIYDSRMIATDELLRIISKMPEKPSVFLNASAVGIYPTSKTVIYTENSQEVDEGILGRTVRDWEQKASSLKDFGIRTAYMRFGLVLGKNEGALPLMVLPYKFFVGGKVGSGRQWVSWVHVKDVARAAIHLLNTEQSEGPFNITAPFPVRMNEFGKTIASTLHRPNLFPAPAFLMKTALGEKSTLVLEGQFVTSEKLIASGFEFEFPTLASALDDLLN</sequence>
<name>A0ABZ0L4X7_9BACL</name>
<proteinExistence type="inferred from homology"/>
<feature type="domain" description="NAD-dependent epimerase/dehydratase" evidence="2">
    <location>
        <begin position="3"/>
        <end position="224"/>
    </location>
</feature>
<dbReference type="PANTHER" id="PTHR11092">
    <property type="entry name" value="SUGAR NUCLEOTIDE EPIMERASE RELATED"/>
    <property type="match status" value="1"/>
</dbReference>
<evidence type="ECO:0000259" key="2">
    <source>
        <dbReference type="Pfam" id="PF01370"/>
    </source>
</evidence>
<dbReference type="NCBIfam" id="TIGR01777">
    <property type="entry name" value="yfcH"/>
    <property type="match status" value="1"/>
</dbReference>
<evidence type="ECO:0000256" key="1">
    <source>
        <dbReference type="ARBA" id="ARBA00009353"/>
    </source>
</evidence>
<comment type="similarity">
    <text evidence="1">Belongs to the NAD(P)-dependent epimerase/dehydratase family. SDR39U1 subfamily.</text>
</comment>
<dbReference type="InterPro" id="IPR036291">
    <property type="entry name" value="NAD(P)-bd_dom_sf"/>
</dbReference>
<dbReference type="Gene3D" id="3.40.50.720">
    <property type="entry name" value="NAD(P)-binding Rossmann-like Domain"/>
    <property type="match status" value="1"/>
</dbReference>
<dbReference type="InterPro" id="IPR010099">
    <property type="entry name" value="SDR39U1"/>
</dbReference>
<accession>A0ABZ0L4X7</accession>
<organism evidence="4 5">
    <name type="scientific">Sporosarcina oncorhynchi</name>
    <dbReference type="NCBI Taxonomy" id="3056444"/>
    <lineage>
        <taxon>Bacteria</taxon>
        <taxon>Bacillati</taxon>
        <taxon>Bacillota</taxon>
        <taxon>Bacilli</taxon>
        <taxon>Bacillales</taxon>
        <taxon>Caryophanaceae</taxon>
        <taxon>Sporosarcina</taxon>
    </lineage>
</organism>
<dbReference type="Pfam" id="PF08338">
    <property type="entry name" value="DUF1731"/>
    <property type="match status" value="1"/>
</dbReference>
<evidence type="ECO:0000259" key="3">
    <source>
        <dbReference type="Pfam" id="PF08338"/>
    </source>
</evidence>
<dbReference type="Proteomes" id="UP001303902">
    <property type="component" value="Chromosome"/>
</dbReference>
<reference evidence="4 5" key="1">
    <citation type="submission" date="2023-06" db="EMBL/GenBank/DDBJ databases">
        <title>Sporosarcina sp. nov., isolated from Korean tranditional fermented seafood 'Jeotgal'.</title>
        <authorList>
            <person name="Yang A.I."/>
            <person name="Shin N.-R."/>
        </authorList>
    </citation>
    <scope>NUCLEOTIDE SEQUENCE [LARGE SCALE GENOMIC DNA]</scope>
    <source>
        <strain evidence="4 5">T2O-4</strain>
    </source>
</reference>